<dbReference type="Pfam" id="PF00772">
    <property type="entry name" value="DnaB"/>
    <property type="match status" value="1"/>
</dbReference>
<proteinExistence type="predicted"/>
<keyword evidence="4" id="KW-0067">ATP-binding</keyword>
<evidence type="ECO:0000256" key="1">
    <source>
        <dbReference type="ARBA" id="ARBA00022705"/>
    </source>
</evidence>
<keyword evidence="5" id="KW-1185">Reference proteome</keyword>
<dbReference type="Proteomes" id="UP001199525">
    <property type="component" value="Unassembled WGS sequence"/>
</dbReference>
<protein>
    <submittedName>
        <fullName evidence="4">Replicative DNA helicase</fullName>
    </submittedName>
</protein>
<comment type="caution">
    <text evidence="4">The sequence shown here is derived from an EMBL/GenBank/DDBJ whole genome shotgun (WGS) entry which is preliminary data.</text>
</comment>
<evidence type="ECO:0000313" key="4">
    <source>
        <dbReference type="EMBL" id="MCC5602500.1"/>
    </source>
</evidence>
<dbReference type="SUPFAM" id="SSF48024">
    <property type="entry name" value="N-terminal domain of DnaB helicase"/>
    <property type="match status" value="1"/>
</dbReference>
<reference evidence="4 5" key="1">
    <citation type="journal article" date="2021" name="Microorganisms">
        <title>Genome Evolution of Filamentous Cyanobacterium Nostoc Species: From Facultative Symbiosis to Free Living.</title>
        <authorList>
            <person name="Huo D."/>
            <person name="Li H."/>
            <person name="Cai F."/>
            <person name="Guo X."/>
            <person name="Qiao Z."/>
            <person name="Wang W."/>
            <person name="Yu G."/>
            <person name="Li R."/>
        </authorList>
    </citation>
    <scope>NUCLEOTIDE SEQUENCE [LARGE SCALE GENOMIC DNA]</scope>
    <source>
        <strain evidence="4 5">CHAB 5714</strain>
    </source>
</reference>
<feature type="domain" description="DNA helicase DnaB-like N-terminal" evidence="3">
    <location>
        <begin position="6"/>
        <end position="112"/>
    </location>
</feature>
<keyword evidence="4" id="KW-0547">Nucleotide-binding</keyword>
<dbReference type="EMBL" id="JAIVFQ010000051">
    <property type="protein sequence ID" value="MCC5602500.1"/>
    <property type="molecule type" value="Genomic_DNA"/>
</dbReference>
<feature type="non-terminal residue" evidence="4">
    <location>
        <position position="139"/>
    </location>
</feature>
<dbReference type="PANTHER" id="PTHR30153">
    <property type="entry name" value="REPLICATIVE DNA HELICASE DNAB"/>
    <property type="match status" value="1"/>
</dbReference>
<dbReference type="InterPro" id="IPR036185">
    <property type="entry name" value="DNA_heli_DnaB-like_N_sf"/>
</dbReference>
<evidence type="ECO:0000259" key="3">
    <source>
        <dbReference type="Pfam" id="PF00772"/>
    </source>
</evidence>
<keyword evidence="2" id="KW-0238">DNA-binding</keyword>
<dbReference type="InterPro" id="IPR007693">
    <property type="entry name" value="DNA_helicase_DnaB-like_N"/>
</dbReference>
<organism evidence="4 5">
    <name type="scientific">Nostoc favosum CHAB5714</name>
    <dbReference type="NCBI Taxonomy" id="2780399"/>
    <lineage>
        <taxon>Bacteria</taxon>
        <taxon>Bacillati</taxon>
        <taxon>Cyanobacteriota</taxon>
        <taxon>Cyanophyceae</taxon>
        <taxon>Nostocales</taxon>
        <taxon>Nostocaceae</taxon>
        <taxon>Nostoc</taxon>
        <taxon>Nostoc favosum</taxon>
    </lineage>
</organism>
<evidence type="ECO:0000256" key="2">
    <source>
        <dbReference type="ARBA" id="ARBA00023125"/>
    </source>
</evidence>
<keyword evidence="4" id="KW-0378">Hydrolase</keyword>
<name>A0ABS8IE42_9NOSO</name>
<keyword evidence="1" id="KW-0235">DNA replication</keyword>
<dbReference type="Gene3D" id="1.10.860.10">
    <property type="entry name" value="DNAb Helicase, Chain A"/>
    <property type="match status" value="1"/>
</dbReference>
<dbReference type="GO" id="GO:0004386">
    <property type="term" value="F:helicase activity"/>
    <property type="evidence" value="ECO:0007669"/>
    <property type="project" value="UniProtKB-KW"/>
</dbReference>
<dbReference type="RefSeq" id="WP_309143402.1">
    <property type="nucleotide sequence ID" value="NZ_JAIVFQ010000051.1"/>
</dbReference>
<dbReference type="PANTHER" id="PTHR30153:SF2">
    <property type="entry name" value="REPLICATIVE DNA HELICASE"/>
    <property type="match status" value="1"/>
</dbReference>
<keyword evidence="4" id="KW-0347">Helicase</keyword>
<sequence>MIDKLPPQNIEAEEAILGGIMLDPEAIDRVSDAYGGKQRLIPEAFYISAHKDIYQAASRLHSQGKPTDLLAVTSWLADHDLLVRIGGRNKLATLVDRTVSAVNIDTLAELVMDKFVRRQLIKAGNEIVHLGYETETELP</sequence>
<evidence type="ECO:0000313" key="5">
    <source>
        <dbReference type="Proteomes" id="UP001199525"/>
    </source>
</evidence>
<accession>A0ABS8IE42</accession>
<gene>
    <name evidence="4" type="ORF">LC586_25745</name>
</gene>
<dbReference type="InterPro" id="IPR016136">
    <property type="entry name" value="DNA_helicase_N/primase_C"/>
</dbReference>